<dbReference type="RefSeq" id="WP_398655443.1">
    <property type="nucleotide sequence ID" value="NZ_JBITDC010000002.1"/>
</dbReference>
<sequence>MEATHEGQGMKRQIFVPEHDAFRETVRGFLAGVSPSPGARPASRARSGSPWTRRPEAAAPPTSAAASSRPRSSPALARAFTDGRIQTVHGGTTEIMKEIIGRSPLG</sequence>
<gene>
    <name evidence="2" type="ORF">ACIA8P_05535</name>
</gene>
<evidence type="ECO:0000313" key="2">
    <source>
        <dbReference type="EMBL" id="MFI5674118.1"/>
    </source>
</evidence>
<name>A0ABW7XXG1_STRCE</name>
<proteinExistence type="predicted"/>
<reference evidence="2 3" key="1">
    <citation type="submission" date="2024-10" db="EMBL/GenBank/DDBJ databases">
        <title>The Natural Products Discovery Center: Release of the First 8490 Sequenced Strains for Exploring Actinobacteria Biosynthetic Diversity.</title>
        <authorList>
            <person name="Kalkreuter E."/>
            <person name="Kautsar S.A."/>
            <person name="Yang D."/>
            <person name="Bader C.D."/>
            <person name="Teijaro C.N."/>
            <person name="Fluegel L."/>
            <person name="Davis C.M."/>
            <person name="Simpson J.R."/>
            <person name="Lauterbach L."/>
            <person name="Steele A.D."/>
            <person name="Gui C."/>
            <person name="Meng S."/>
            <person name="Li G."/>
            <person name="Viehrig K."/>
            <person name="Ye F."/>
            <person name="Su P."/>
            <person name="Kiefer A.F."/>
            <person name="Nichols A."/>
            <person name="Cepeda A.J."/>
            <person name="Yan W."/>
            <person name="Fan B."/>
            <person name="Jiang Y."/>
            <person name="Adhikari A."/>
            <person name="Zheng C.-J."/>
            <person name="Schuster L."/>
            <person name="Cowan T.M."/>
            <person name="Smanski M.J."/>
            <person name="Chevrette M.G."/>
            <person name="De Carvalho L.P.S."/>
            <person name="Shen B."/>
        </authorList>
    </citation>
    <scope>NUCLEOTIDE SEQUENCE [LARGE SCALE GENOMIC DNA]</scope>
    <source>
        <strain evidence="2 3">NPDC051599</strain>
    </source>
</reference>
<evidence type="ECO:0008006" key="4">
    <source>
        <dbReference type="Google" id="ProtNLM"/>
    </source>
</evidence>
<evidence type="ECO:0000313" key="3">
    <source>
        <dbReference type="Proteomes" id="UP001612415"/>
    </source>
</evidence>
<feature type="region of interest" description="Disordered" evidence="1">
    <location>
        <begin position="31"/>
        <end position="82"/>
    </location>
</feature>
<dbReference type="EMBL" id="JBITDC010000002">
    <property type="protein sequence ID" value="MFI5674118.1"/>
    <property type="molecule type" value="Genomic_DNA"/>
</dbReference>
<comment type="caution">
    <text evidence="2">The sequence shown here is derived from an EMBL/GenBank/DDBJ whole genome shotgun (WGS) entry which is preliminary data.</text>
</comment>
<accession>A0ABW7XXG1</accession>
<keyword evidence="3" id="KW-1185">Reference proteome</keyword>
<dbReference type="Proteomes" id="UP001612415">
    <property type="component" value="Unassembled WGS sequence"/>
</dbReference>
<evidence type="ECO:0000256" key="1">
    <source>
        <dbReference type="SAM" id="MobiDB-lite"/>
    </source>
</evidence>
<organism evidence="2 3">
    <name type="scientific">Streptomyces cellulosae</name>
    <dbReference type="NCBI Taxonomy" id="1968"/>
    <lineage>
        <taxon>Bacteria</taxon>
        <taxon>Bacillati</taxon>
        <taxon>Actinomycetota</taxon>
        <taxon>Actinomycetes</taxon>
        <taxon>Kitasatosporales</taxon>
        <taxon>Streptomycetaceae</taxon>
        <taxon>Streptomyces</taxon>
    </lineage>
</organism>
<feature type="compositionally biased region" description="Low complexity" evidence="1">
    <location>
        <begin position="57"/>
        <end position="79"/>
    </location>
</feature>
<protein>
    <recommendedName>
        <fullName evidence="4">Acyl-CoA dehydrogenase/oxidase C-terminal domain-containing protein</fullName>
    </recommendedName>
</protein>